<evidence type="ECO:0000256" key="16">
    <source>
        <dbReference type="SAM" id="SignalP"/>
    </source>
</evidence>
<feature type="compositionally biased region" description="Pro residues" evidence="14">
    <location>
        <begin position="207"/>
        <end position="222"/>
    </location>
</feature>
<dbReference type="GO" id="GO:0005789">
    <property type="term" value="C:endoplasmic reticulum membrane"/>
    <property type="evidence" value="ECO:0007669"/>
    <property type="project" value="UniProtKB-SubCell"/>
</dbReference>
<feature type="transmembrane region" description="Helical" evidence="15">
    <location>
        <begin position="152"/>
        <end position="169"/>
    </location>
</feature>
<accession>A0A6A5HES5</accession>
<keyword evidence="10 15" id="KW-1133">Transmembrane helix</keyword>
<evidence type="ECO:0000313" key="18">
    <source>
        <dbReference type="Proteomes" id="UP000483820"/>
    </source>
</evidence>
<feature type="chain" id="PRO_5025416901" description="Store-operated calcium entry-associated regulatory factor" evidence="16">
    <location>
        <begin position="29"/>
        <end position="319"/>
    </location>
</feature>
<keyword evidence="11" id="KW-0406">Ion transport</keyword>
<protein>
    <recommendedName>
        <fullName evidence="3">Store-operated calcium entry-associated regulatory factor</fullName>
    </recommendedName>
    <alternativeName>
        <fullName evidence="13">Transmembrane protein 66</fullName>
    </alternativeName>
</protein>
<evidence type="ECO:0000256" key="4">
    <source>
        <dbReference type="ARBA" id="ARBA00022448"/>
    </source>
</evidence>
<keyword evidence="7 16" id="KW-0732">Signal</keyword>
<dbReference type="Pfam" id="PF06682">
    <property type="entry name" value="SARAF"/>
    <property type="match status" value="1"/>
</dbReference>
<evidence type="ECO:0000256" key="15">
    <source>
        <dbReference type="SAM" id="Phobius"/>
    </source>
</evidence>
<dbReference type="GO" id="GO:2001256">
    <property type="term" value="P:regulation of store-operated calcium entry"/>
    <property type="evidence" value="ECO:0007669"/>
    <property type="project" value="InterPro"/>
</dbReference>
<dbReference type="RefSeq" id="XP_003117322.2">
    <property type="nucleotide sequence ID" value="XM_003117274.2"/>
</dbReference>
<evidence type="ECO:0000313" key="17">
    <source>
        <dbReference type="EMBL" id="KAF1765431.1"/>
    </source>
</evidence>
<evidence type="ECO:0000256" key="9">
    <source>
        <dbReference type="ARBA" id="ARBA00022837"/>
    </source>
</evidence>
<organism evidence="17 18">
    <name type="scientific">Caenorhabditis remanei</name>
    <name type="common">Caenorhabditis vulgaris</name>
    <dbReference type="NCBI Taxonomy" id="31234"/>
    <lineage>
        <taxon>Eukaryota</taxon>
        <taxon>Metazoa</taxon>
        <taxon>Ecdysozoa</taxon>
        <taxon>Nematoda</taxon>
        <taxon>Chromadorea</taxon>
        <taxon>Rhabditida</taxon>
        <taxon>Rhabditina</taxon>
        <taxon>Rhabditomorpha</taxon>
        <taxon>Rhabditoidea</taxon>
        <taxon>Rhabditidae</taxon>
        <taxon>Peloderinae</taxon>
        <taxon>Caenorhabditis</taxon>
    </lineage>
</organism>
<dbReference type="KEGG" id="crq:GCK72_005383"/>
<evidence type="ECO:0000256" key="11">
    <source>
        <dbReference type="ARBA" id="ARBA00023065"/>
    </source>
</evidence>
<feature type="region of interest" description="Disordered" evidence="14">
    <location>
        <begin position="178"/>
        <end position="250"/>
    </location>
</feature>
<reference evidence="17 18" key="1">
    <citation type="submission" date="2019-12" db="EMBL/GenBank/DDBJ databases">
        <title>Chromosome-level assembly of the Caenorhabditis remanei genome.</title>
        <authorList>
            <person name="Teterina A.A."/>
            <person name="Willis J.H."/>
            <person name="Phillips P.C."/>
        </authorList>
    </citation>
    <scope>NUCLEOTIDE SEQUENCE [LARGE SCALE GENOMIC DNA]</scope>
    <source>
        <strain evidence="17 18">PX506</strain>
        <tissue evidence="17">Whole organism</tissue>
    </source>
</reference>
<dbReference type="PANTHER" id="PTHR15929:SF0">
    <property type="entry name" value="STORE-OPERATED CALCIUM ENTRY-ASSOCIATED REGULATORY FACTOR"/>
    <property type="match status" value="1"/>
</dbReference>
<gene>
    <name evidence="17" type="ORF">GCK72_005383</name>
</gene>
<sequence length="319" mass="33532">MISQLTTSFLLWMFLVLTVVFLETSASSDKVLLRDVSAITLNKGQMTTGRRVAPTLQLKCVGGSAKGAFTPKVVQCSNQGFDGSDVQWKCDAELPHDMEFGSLSVSCEGYDYSDDPYILRGSCGLEYELEYNSGSGNRSVSRKSSEDRWDQFATFVVVAFIAYIIYVMWTNRYRSPENSGYQSGAGGSGGPGGPGSGGGGGPGGYPSAPPPYDDNYGKPPPYGFRGDSQSGGGCQGSSSGGASGSGRSGEGGSFWTGASLGAIGGYLASSFLNNNNAYARPRYNRGFFQDTGFSSSDSWASPSTSSTRSSSGYGGTTRR</sequence>
<dbReference type="GO" id="GO:0006816">
    <property type="term" value="P:calcium ion transport"/>
    <property type="evidence" value="ECO:0007669"/>
    <property type="project" value="UniProtKB-KW"/>
</dbReference>
<evidence type="ECO:0000256" key="5">
    <source>
        <dbReference type="ARBA" id="ARBA00022568"/>
    </source>
</evidence>
<dbReference type="AlphaFoldDB" id="A0A6A5HES5"/>
<evidence type="ECO:0000256" key="10">
    <source>
        <dbReference type="ARBA" id="ARBA00022989"/>
    </source>
</evidence>
<feature type="region of interest" description="Disordered" evidence="14">
    <location>
        <begin position="286"/>
        <end position="319"/>
    </location>
</feature>
<keyword evidence="9" id="KW-0106">Calcium</keyword>
<comment type="similarity">
    <text evidence="2">Belongs to the SARAF family.</text>
</comment>
<evidence type="ECO:0000256" key="6">
    <source>
        <dbReference type="ARBA" id="ARBA00022692"/>
    </source>
</evidence>
<comment type="caution">
    <text evidence="17">The sequence shown here is derived from an EMBL/GenBank/DDBJ whole genome shotgun (WGS) entry which is preliminary data.</text>
</comment>
<evidence type="ECO:0000256" key="12">
    <source>
        <dbReference type="ARBA" id="ARBA00023136"/>
    </source>
</evidence>
<keyword evidence="4" id="KW-0813">Transport</keyword>
<keyword evidence="8" id="KW-0256">Endoplasmic reticulum</keyword>
<feature type="compositionally biased region" description="Gly residues" evidence="14">
    <location>
        <begin position="183"/>
        <end position="204"/>
    </location>
</feature>
<evidence type="ECO:0000256" key="13">
    <source>
        <dbReference type="ARBA" id="ARBA00031116"/>
    </source>
</evidence>
<evidence type="ECO:0000256" key="1">
    <source>
        <dbReference type="ARBA" id="ARBA00004115"/>
    </source>
</evidence>
<dbReference type="EMBL" id="WUAV01000002">
    <property type="protein sequence ID" value="KAF1765431.1"/>
    <property type="molecule type" value="Genomic_DNA"/>
</dbReference>
<evidence type="ECO:0000256" key="8">
    <source>
        <dbReference type="ARBA" id="ARBA00022824"/>
    </source>
</evidence>
<dbReference type="PANTHER" id="PTHR15929">
    <property type="entry name" value="STORE-OPERATED CALCIUM ENTRY-ASSOCIATED REGULATORY FACTOR"/>
    <property type="match status" value="1"/>
</dbReference>
<name>A0A6A5HES5_CAERE</name>
<feature type="compositionally biased region" description="Low complexity" evidence="14">
    <location>
        <begin position="292"/>
        <end position="311"/>
    </location>
</feature>
<keyword evidence="6 15" id="KW-0812">Transmembrane</keyword>
<proteinExistence type="inferred from homology"/>
<dbReference type="Proteomes" id="UP000483820">
    <property type="component" value="Chromosome II"/>
</dbReference>
<feature type="signal peptide" evidence="16">
    <location>
        <begin position="1"/>
        <end position="28"/>
    </location>
</feature>
<dbReference type="GeneID" id="9803135"/>
<evidence type="ECO:0000256" key="2">
    <source>
        <dbReference type="ARBA" id="ARBA00006833"/>
    </source>
</evidence>
<dbReference type="InterPro" id="IPR009567">
    <property type="entry name" value="SARAF"/>
</dbReference>
<evidence type="ECO:0000256" key="7">
    <source>
        <dbReference type="ARBA" id="ARBA00022729"/>
    </source>
</evidence>
<evidence type="ECO:0000256" key="14">
    <source>
        <dbReference type="SAM" id="MobiDB-lite"/>
    </source>
</evidence>
<dbReference type="CTD" id="9803135"/>
<keyword evidence="12 15" id="KW-0472">Membrane</keyword>
<evidence type="ECO:0000256" key="3">
    <source>
        <dbReference type="ARBA" id="ARBA00016584"/>
    </source>
</evidence>
<comment type="subcellular location">
    <subcellularLocation>
        <location evidence="1">Endoplasmic reticulum membrane</location>
        <topology evidence="1">Single-pass type I membrane protein</topology>
    </subcellularLocation>
</comment>
<keyword evidence="5" id="KW-0109">Calcium transport</keyword>
<feature type="compositionally biased region" description="Gly residues" evidence="14">
    <location>
        <begin position="229"/>
        <end position="250"/>
    </location>
</feature>